<dbReference type="STRING" id="554055.A0A2P6VRD4"/>
<protein>
    <submittedName>
        <fullName evidence="3">Uncharacterized protein</fullName>
    </submittedName>
</protein>
<evidence type="ECO:0000256" key="2">
    <source>
        <dbReference type="SAM" id="MobiDB-lite"/>
    </source>
</evidence>
<sequence length="1089" mass="117801">MESELAGLGFRFAAVPLKITAGSSSPRAAGARGSSRGSTDSGGGGAVDRPRAARTDSSVARSKSVGFNLKERRPGTSYSSPEPAAAAVPEQPEEPPAADPRAAELLHNVESLLAGCDSTALDVPQPDVPLPEHLELGRPVLAVPPWPAGNGAAAGSPLELGDGPAALGQGSSIAAFRPSGMAANGEGGAGAGRQPATPAEAAGGGSPADAVPWPAASALGSQWVPASLQDALQCLGLLAQQTADSGEGAGTSSSAAAGVPRWLRLHAVRVVVAGKRAAAAEELAPLLRRLRQVHAHLAFHQANVQRSRSPRRSTSPAPPGPWLSGRSSAQHSKHRVSRSGSPGLHPRPKVAAPTPEASELQVQLLGSLQQRLLQKLGLAALRQAAAAARLQRRLLAHVAAQGEGDLCCLMLQSWHAVAVPSQEQEAAAASFSRELCHRQQRMQLAAWRQWAAHRAWQHRQLDCAVRERRRRLLATAMQHWRCYCQQQLVQRLQGALAARWAAAWGRRRVLAAWRQAARRSALLKEALLESAGLQQECAELEAAGTAAGIPDGQHREACTAAAAAKAAAAAAMQAAVHQHANAAAECAQHERELKRQQLETQEAVAAAAGARAAAHAAAERQAMAQMAVQRWRKSVDGAAKELTATHRSQQAPAQVRLREARQQLERHQAEAAAAGEQLPELRAVAEQAALRAQQAQQVVLDAQQRLVAAAEQRAARQRELDAAMGRHEAAAVAAVAAEQEAEAGEQRQRMLAVQQQAAAGRLRQVAQQVLCKQQEAVALQEQVTELQQRHRETLAAALAAEERQQHQVQQRRGKLKRRLQVVAEEGGERLPASPTASQQRRPPPMAAAEAAMVALRLRNMLQGWRQWMRRRRQKAARQRAALAVYERRLTAAAFQQWRWVQHNRAVLRRVFGTAVELWQEEVGVRLYERNHERLQAAWGAWQLAVLEAQAVRQQAILWNAAAAFREKQLQLAGLQAFRHAVACAREERRLARLQVRSLHSWRLLAASSARHWAYEAARRHRQRHLLRLALRAWRAAAEATAGQLACFWLRWQVQAVLRHALRGWRCAAAAEHEARVLGGMAECCKAHPL</sequence>
<evidence type="ECO:0000313" key="4">
    <source>
        <dbReference type="Proteomes" id="UP000239649"/>
    </source>
</evidence>
<feature type="region of interest" description="Disordered" evidence="2">
    <location>
        <begin position="21"/>
        <end position="100"/>
    </location>
</feature>
<feature type="region of interest" description="Disordered" evidence="2">
    <location>
        <begin position="824"/>
        <end position="847"/>
    </location>
</feature>
<proteinExistence type="predicted"/>
<dbReference type="Proteomes" id="UP000239649">
    <property type="component" value="Unassembled WGS sequence"/>
</dbReference>
<accession>A0A2P6VRD4</accession>
<comment type="caution">
    <text evidence="3">The sequence shown here is derived from an EMBL/GenBank/DDBJ whole genome shotgun (WGS) entry which is preliminary data.</text>
</comment>
<feature type="compositionally biased region" description="Low complexity" evidence="2">
    <location>
        <begin position="21"/>
        <end position="39"/>
    </location>
</feature>
<keyword evidence="1" id="KW-0175">Coiled coil</keyword>
<evidence type="ECO:0000256" key="1">
    <source>
        <dbReference type="SAM" id="Coils"/>
    </source>
</evidence>
<evidence type="ECO:0000313" key="3">
    <source>
        <dbReference type="EMBL" id="PSC76642.1"/>
    </source>
</evidence>
<feature type="region of interest" description="Disordered" evidence="2">
    <location>
        <begin position="301"/>
        <end position="356"/>
    </location>
</feature>
<feature type="compositionally biased region" description="Low complexity" evidence="2">
    <location>
        <begin position="81"/>
        <end position="90"/>
    </location>
</feature>
<dbReference type="EMBL" id="LHPF02000001">
    <property type="protein sequence ID" value="PSC76642.1"/>
    <property type="molecule type" value="Genomic_DNA"/>
</dbReference>
<name>A0A2P6VRD4_9CHLO</name>
<organism evidence="3 4">
    <name type="scientific">Micractinium conductrix</name>
    <dbReference type="NCBI Taxonomy" id="554055"/>
    <lineage>
        <taxon>Eukaryota</taxon>
        <taxon>Viridiplantae</taxon>
        <taxon>Chlorophyta</taxon>
        <taxon>core chlorophytes</taxon>
        <taxon>Trebouxiophyceae</taxon>
        <taxon>Chlorellales</taxon>
        <taxon>Chlorellaceae</taxon>
        <taxon>Chlorella clade</taxon>
        <taxon>Micractinium</taxon>
    </lineage>
</organism>
<keyword evidence="4" id="KW-1185">Reference proteome</keyword>
<feature type="coiled-coil region" evidence="1">
    <location>
        <begin position="572"/>
        <end position="606"/>
    </location>
</feature>
<dbReference type="OrthoDB" id="10679983at2759"/>
<gene>
    <name evidence="3" type="ORF">C2E20_0664</name>
</gene>
<dbReference type="AlphaFoldDB" id="A0A2P6VRD4"/>
<feature type="region of interest" description="Disordered" evidence="2">
    <location>
        <begin position="177"/>
        <end position="209"/>
    </location>
</feature>
<feature type="coiled-coil region" evidence="1">
    <location>
        <begin position="657"/>
        <end position="818"/>
    </location>
</feature>
<reference evidence="3 4" key="1">
    <citation type="journal article" date="2018" name="Plant J.">
        <title>Genome sequences of Chlorella sorokiniana UTEX 1602 and Micractinium conductrix SAG 241.80: implications to maltose excretion by a green alga.</title>
        <authorList>
            <person name="Arriola M.B."/>
            <person name="Velmurugan N."/>
            <person name="Zhang Y."/>
            <person name="Plunkett M.H."/>
            <person name="Hondzo H."/>
            <person name="Barney B.M."/>
        </authorList>
    </citation>
    <scope>NUCLEOTIDE SEQUENCE [LARGE SCALE GENOMIC DNA]</scope>
    <source>
        <strain evidence="3 4">SAG 241.80</strain>
    </source>
</reference>